<accession>A0A9W8TT71</accession>
<feature type="compositionally biased region" description="Basic and acidic residues" evidence="1">
    <location>
        <begin position="157"/>
        <end position="168"/>
    </location>
</feature>
<feature type="compositionally biased region" description="Basic and acidic residues" evidence="1">
    <location>
        <begin position="46"/>
        <end position="59"/>
    </location>
</feature>
<dbReference type="EMBL" id="JANVFU010000017">
    <property type="protein sequence ID" value="KAJ3739638.1"/>
    <property type="molecule type" value="Genomic_DNA"/>
</dbReference>
<sequence>MIRNPSQLKRPPDHHQEMVTKLENDTHLNLQELEKRNHPNYKHQLQRKDQAKHEEDTRGTEGVSETFREFMDSSLLSHPDATDPELNQNTTILRNDHQNLSSEFNHYGKPRIAVALPGQYLQTPHRSDQNREGNLNIPFSGGPTTGSRIQLQQGDKGSSDDQNHDQHHASPSITLPDTSQQMIFMGNSDTTFIGIMNPRINLGTSNPSAFSHFDPLNPDALGEPNVNISAGNRNSVFGPLPWNLSSMARKACAQHQTEAKSQATGHSQTSSNRQRCLPATSDARDFWSKSLLPRPSYNDPHQLFVDNSAPRSHKVSPTNLLPAYYSPYPENPLDSPLEPNHSSFSVNDFNNFNVSGGFNNNTCDNGSAAAVNSGDCSNVCDTAGSPLAYQYQQSPLHQNSSFPSTTNSSFPSTTNLFYNHRNLSDQHMSQSYDLSSYLDNTPGDGSCDPSSIAAMSSQSFDQASSSVYETDSGAFQRVFKWRATNSVIKPDMAARMTQTGSRTLPPRWL</sequence>
<protein>
    <submittedName>
        <fullName evidence="2">Uncharacterized protein</fullName>
    </submittedName>
</protein>
<organism evidence="2 3">
    <name type="scientific">Lentinula detonsa</name>
    <dbReference type="NCBI Taxonomy" id="2804962"/>
    <lineage>
        <taxon>Eukaryota</taxon>
        <taxon>Fungi</taxon>
        <taxon>Dikarya</taxon>
        <taxon>Basidiomycota</taxon>
        <taxon>Agaricomycotina</taxon>
        <taxon>Agaricomycetes</taxon>
        <taxon>Agaricomycetidae</taxon>
        <taxon>Agaricales</taxon>
        <taxon>Marasmiineae</taxon>
        <taxon>Omphalotaceae</taxon>
        <taxon>Lentinula</taxon>
    </lineage>
</organism>
<gene>
    <name evidence="2" type="ORF">DFH05DRAFT_481946</name>
</gene>
<feature type="region of interest" description="Disordered" evidence="1">
    <location>
        <begin position="35"/>
        <end position="62"/>
    </location>
</feature>
<dbReference type="Proteomes" id="UP001142393">
    <property type="component" value="Unassembled WGS sequence"/>
</dbReference>
<evidence type="ECO:0000256" key="1">
    <source>
        <dbReference type="SAM" id="MobiDB-lite"/>
    </source>
</evidence>
<feature type="region of interest" description="Disordered" evidence="1">
    <location>
        <begin position="253"/>
        <end position="278"/>
    </location>
</feature>
<evidence type="ECO:0000313" key="2">
    <source>
        <dbReference type="EMBL" id="KAJ3739638.1"/>
    </source>
</evidence>
<dbReference type="AlphaFoldDB" id="A0A9W8TT71"/>
<feature type="compositionally biased region" description="Polar residues" evidence="1">
    <location>
        <begin position="145"/>
        <end position="156"/>
    </location>
</feature>
<reference evidence="2 3" key="1">
    <citation type="journal article" date="2023" name="Proc. Natl. Acad. Sci. U.S.A.">
        <title>A global phylogenomic analysis of the shiitake genus Lentinula.</title>
        <authorList>
            <person name="Sierra-Patev S."/>
            <person name="Min B."/>
            <person name="Naranjo-Ortiz M."/>
            <person name="Looney B."/>
            <person name="Konkel Z."/>
            <person name="Slot J.C."/>
            <person name="Sakamoto Y."/>
            <person name="Steenwyk J.L."/>
            <person name="Rokas A."/>
            <person name="Carro J."/>
            <person name="Camarero S."/>
            <person name="Ferreira P."/>
            <person name="Molpeceres G."/>
            <person name="Ruiz-Duenas F.J."/>
            <person name="Serrano A."/>
            <person name="Henrissat B."/>
            <person name="Drula E."/>
            <person name="Hughes K.W."/>
            <person name="Mata J.L."/>
            <person name="Ishikawa N.K."/>
            <person name="Vargas-Isla R."/>
            <person name="Ushijima S."/>
            <person name="Smith C.A."/>
            <person name="Donoghue J."/>
            <person name="Ahrendt S."/>
            <person name="Andreopoulos W."/>
            <person name="He G."/>
            <person name="LaButti K."/>
            <person name="Lipzen A."/>
            <person name="Ng V."/>
            <person name="Riley R."/>
            <person name="Sandor L."/>
            <person name="Barry K."/>
            <person name="Martinez A.T."/>
            <person name="Xiao Y."/>
            <person name="Gibbons J.G."/>
            <person name="Terashima K."/>
            <person name="Grigoriev I.V."/>
            <person name="Hibbett D."/>
        </authorList>
    </citation>
    <scope>NUCLEOTIDE SEQUENCE [LARGE SCALE GENOMIC DNA]</scope>
    <source>
        <strain evidence="2 3">TFB7810</strain>
    </source>
</reference>
<feature type="compositionally biased region" description="Polar residues" evidence="1">
    <location>
        <begin position="169"/>
        <end position="179"/>
    </location>
</feature>
<comment type="caution">
    <text evidence="2">The sequence shown here is derived from an EMBL/GenBank/DDBJ whole genome shotgun (WGS) entry which is preliminary data.</text>
</comment>
<keyword evidence="3" id="KW-1185">Reference proteome</keyword>
<feature type="compositionally biased region" description="Polar residues" evidence="1">
    <location>
        <begin position="254"/>
        <end position="274"/>
    </location>
</feature>
<feature type="region of interest" description="Disordered" evidence="1">
    <location>
        <begin position="123"/>
        <end position="179"/>
    </location>
</feature>
<evidence type="ECO:0000313" key="3">
    <source>
        <dbReference type="Proteomes" id="UP001142393"/>
    </source>
</evidence>
<name>A0A9W8TT71_9AGAR</name>
<proteinExistence type="predicted"/>